<name>B9M7X2_GEODF</name>
<gene>
    <name evidence="3" type="ordered locus">Geob_0053</name>
</gene>
<evidence type="ECO:0000313" key="3">
    <source>
        <dbReference type="EMBL" id="ACM18430.1"/>
    </source>
</evidence>
<keyword evidence="2" id="KW-0472">Membrane</keyword>
<dbReference type="InterPro" id="IPR051829">
    <property type="entry name" value="Multiheme_Cytochr_ET"/>
</dbReference>
<dbReference type="SUPFAM" id="SSF48695">
    <property type="entry name" value="Multiheme cytochromes"/>
    <property type="match status" value="5"/>
</dbReference>
<dbReference type="HOGENOM" id="CLU_248310_0_0_7"/>
<keyword evidence="2" id="KW-0812">Transmembrane</keyword>
<feature type="transmembrane region" description="Helical" evidence="2">
    <location>
        <begin position="12"/>
        <end position="33"/>
    </location>
</feature>
<keyword evidence="4" id="KW-1185">Reference proteome</keyword>
<evidence type="ECO:0000313" key="4">
    <source>
        <dbReference type="Proteomes" id="UP000007721"/>
    </source>
</evidence>
<dbReference type="PANTHER" id="PTHR35038">
    <property type="entry name" value="DISSIMILATORY SULFITE REDUCTASE SIRA"/>
    <property type="match status" value="1"/>
</dbReference>
<dbReference type="EMBL" id="CP001390">
    <property type="protein sequence ID" value="ACM18430.1"/>
    <property type="molecule type" value="Genomic_DNA"/>
</dbReference>
<dbReference type="NCBIfam" id="TIGR01904">
    <property type="entry name" value="GSu_C4xC__C2xCH"/>
    <property type="match status" value="3"/>
</dbReference>
<dbReference type="Gene3D" id="3.90.10.10">
    <property type="entry name" value="Cytochrome C3"/>
    <property type="match status" value="1"/>
</dbReference>
<reference evidence="3 4" key="1">
    <citation type="submission" date="2009-01" db="EMBL/GenBank/DDBJ databases">
        <title>Complete sequence of Geobacter sp. FRC-32.</title>
        <authorList>
            <consortium name="US DOE Joint Genome Institute"/>
            <person name="Lucas S."/>
            <person name="Copeland A."/>
            <person name="Lapidus A."/>
            <person name="Glavina del Rio T."/>
            <person name="Dalin E."/>
            <person name="Tice H."/>
            <person name="Bruce D."/>
            <person name="Goodwin L."/>
            <person name="Pitluck S."/>
            <person name="Saunders E."/>
            <person name="Brettin T."/>
            <person name="Detter J.C."/>
            <person name="Han C."/>
            <person name="Larimer F."/>
            <person name="Land M."/>
            <person name="Hauser L."/>
            <person name="Kyrpides N."/>
            <person name="Ovchinnikova G."/>
            <person name="Kostka J."/>
            <person name="Richardson P."/>
        </authorList>
    </citation>
    <scope>NUCLEOTIDE SEQUENCE [LARGE SCALE GENOMIC DNA]</scope>
    <source>
        <strain evidence="4">DSM 22248 / JCM 15807 / FRC-32</strain>
    </source>
</reference>
<dbReference type="InterPro" id="IPR010176">
    <property type="entry name" value="C4xCH_C2xCH_motif_GEOSU"/>
</dbReference>
<sequence>MGKTIVRKIRGVSLRAKIALIAGFTMLLSTFMYQGWYRPVVASATEMVSNGVFNGSAGWTFSTATYDSTTTRTASSGSAKLSISGRNTATIGTVTQAVSIPAGSTIDAVSLYAQLTTSHETTGDNISVDLRYSDATTVNILSSGELTNSSWTVSNGTGVTLAMDVNQVIITMNTKSGNNSASTASLWVDEVTVSYTAGLPCSLNIPTLAVSPSSSLVAAGANMLYTATVTNNDSGAGCSNVTFNLGLINTNTSDFTLTAISPASLLLPAGAQGTAEFTVTAQATAADGAVNTSTVSVSAFGHTAPPNATVQTTVNSGGSPLLHTSANLDPTNAKGYGTWGASYACSTCHNRNSTNVKRVLETIVTPLGSRPVLFSRMTASIANTQGTFGDDLRTTYANASRNVCEVCHHKTLYHQYSSTKIANRSTDPHYNRQDCAASCHPHSAGFKGSGCDGCHGNPPTSTATLVTSPEATLALGAPPTSGGSHSAHVTGEGMKCTTCHSGNTMPSVSKTIQIGFDINNSNWPGFAGPVAFGSFSGRSPLGGTPAYSFVSSKTGTVVNTSASYRTSCNVYCHGQWTGANGSINPSWIVTDGSQSACGTCHAASAANVPATGKHTTHASSSAGNYGFSCTKCHPGASSFNHVNGSVQWRLSSSTTGLIGSTSSYSPAVTGADPAGISGNTNKLAPSATYGTCTNIYCHSNAQSNTGAATPVAYTSPGWNDASLGCGGCHLDMDTNASATGDHVKHAQTYAISCVTCHNGYTETSVTTATHVNKVIEISFSGNGAGTTYSQANQAPGNGYGTCSTSYCHSTAQSSTGGATPTYPGTAPTWGSSTMNCGSCHLNMDSNTSAPGDHVKHAQGTANFTCATCHNGYTETSVTTSTHVNKTIELSFSGTYATGTVYSQGNGAVGNGFGNCTASKCHGQGAPVWGGGLYSATVPCENCHGSAATSPFYSTAATGAAPTKVTAENDSKVGAHVPHLTARAAYTGIVACGDCHTVPATITAVGHMNGVSAPVFSGDAVLNTANPTYASSTCTATYCHGGKMINGSSNGSDTSPTWTNTAYLTGTPSNTGDCAMCHGCPPTGYTGSSHSGTEALSACNGCHSHVNADGTFTAGANRALHINGIVEASGGDCLGCHAGLKNNTGNADIDNNGVRIITAEFSRTSHHVTGVTLTVRHCAMCHMEGDTSGVKGTLHENGQIDLRNVDTNTAIVWTGSEHANMDNFCFACHDNNGVNNTTVQSITGGTATNPFNDTLRNSYDQVTRPGVIDVKTQFTTTNYSHHAVSGQKYTSSTPLFSASPNRFVSTFTPLGGSVSIRDTSTIHCGDCHTSGKWATSGGIGAHGSTNEYMLQTASGTDTTHTSTDYVCFKCHVGSIYNDLGGKTLGGTAAHITGGNGSDYTHTAGTTGLSARTNGDGHITGMTCSGCHNCGQTGWGGIHGGNASYTDGNNTSQQTRRFMPGMGNSKYIPGGWTSGTGATCYTLNNSSWSTCNQHPSGGKSVTRTPRAITY</sequence>
<proteinExistence type="predicted"/>
<dbReference type="Pfam" id="PF09698">
    <property type="entry name" value="GSu_C4xC__C2xCH"/>
    <property type="match status" value="2"/>
</dbReference>
<organism evidence="3 4">
    <name type="scientific">Geotalea daltonii (strain DSM 22248 / JCM 15807 / FRC-32)</name>
    <name type="common">Geobacter daltonii</name>
    <dbReference type="NCBI Taxonomy" id="316067"/>
    <lineage>
        <taxon>Bacteria</taxon>
        <taxon>Pseudomonadati</taxon>
        <taxon>Thermodesulfobacteriota</taxon>
        <taxon>Desulfuromonadia</taxon>
        <taxon>Geobacterales</taxon>
        <taxon>Geobacteraceae</taxon>
        <taxon>Geotalea</taxon>
    </lineage>
</organism>
<dbReference type="eggNOG" id="COG0484">
    <property type="taxonomic scope" value="Bacteria"/>
</dbReference>
<evidence type="ECO:0000256" key="2">
    <source>
        <dbReference type="SAM" id="Phobius"/>
    </source>
</evidence>
<dbReference type="GO" id="GO:0016491">
    <property type="term" value="F:oxidoreductase activity"/>
    <property type="evidence" value="ECO:0007669"/>
    <property type="project" value="TreeGrafter"/>
</dbReference>
<dbReference type="KEGG" id="geo:Geob_0053"/>
<accession>B9M7X2</accession>
<evidence type="ECO:0000256" key="1">
    <source>
        <dbReference type="ARBA" id="ARBA00022729"/>
    </source>
</evidence>
<dbReference type="Proteomes" id="UP000007721">
    <property type="component" value="Chromosome"/>
</dbReference>
<dbReference type="STRING" id="316067.Geob_0053"/>
<dbReference type="PANTHER" id="PTHR35038:SF6">
    <property type="entry name" value="SURFACE LOCALIZED DECAHEME CYTOCHROME C LIPOPROTEIN"/>
    <property type="match status" value="1"/>
</dbReference>
<protein>
    <submittedName>
        <fullName evidence="3">Cytochrome c, 26 heme-binding sites</fullName>
    </submittedName>
</protein>
<keyword evidence="2" id="KW-1133">Transmembrane helix</keyword>
<keyword evidence="1" id="KW-0732">Signal</keyword>
<dbReference type="eggNOG" id="COG3880">
    <property type="taxonomic scope" value="Bacteria"/>
</dbReference>
<dbReference type="InterPro" id="IPR036280">
    <property type="entry name" value="Multihaem_cyt_sf"/>
</dbReference>